<dbReference type="RefSeq" id="WP_217794953.1">
    <property type="nucleotide sequence ID" value="NZ_JAHSPG010000018.1"/>
</dbReference>
<proteinExistence type="predicted"/>
<gene>
    <name evidence="1" type="ORF">KTO63_25310</name>
</gene>
<evidence type="ECO:0000313" key="2">
    <source>
        <dbReference type="Proteomes" id="UP000812270"/>
    </source>
</evidence>
<comment type="caution">
    <text evidence="1">The sequence shown here is derived from an EMBL/GenBank/DDBJ whole genome shotgun (WGS) entry which is preliminary data.</text>
</comment>
<dbReference type="PANTHER" id="PTHR35340:SF5">
    <property type="entry name" value="ASST-DOMAIN-CONTAINING PROTEIN"/>
    <property type="match status" value="1"/>
</dbReference>
<organism evidence="1 2">
    <name type="scientific">Pinibacter aurantiacus</name>
    <dbReference type="NCBI Taxonomy" id="2851599"/>
    <lineage>
        <taxon>Bacteria</taxon>
        <taxon>Pseudomonadati</taxon>
        <taxon>Bacteroidota</taxon>
        <taxon>Chitinophagia</taxon>
        <taxon>Chitinophagales</taxon>
        <taxon>Chitinophagaceae</taxon>
        <taxon>Pinibacter</taxon>
    </lineage>
</organism>
<keyword evidence="2" id="KW-1185">Reference proteome</keyword>
<sequence length="472" mass="52830">MEIVKKDFFRLLQALPAVTFILIVALTGCRPDCGAELISVNEKSPAGNVLAQKISVACKENADLFIRYWEKENKTKVFSTPVSSGKKEHVFSLLYLRPAKAYEYEVVAKNGNCESNVSDVRSFDTKEMPMAIQEMVMPGEIQQTLPERFAKGFSVIARRDLPGQVYILDARGKIVWYHTIRDAGFKVAHYTKESTILSIVAPLSYPTSYGDEILEISLAGDTIFHLKKGEKGFDKTIHHEVFYNDAHQLVTLTLEKKLFDLSRVGGAKADTVTGDGILILDAMGNRIWSWSVFDVVDPAADPDILKNKTDWLHANGLSVDTDGNYLLSFYQSGQVWKINAKSGKLMWKIGRGGDFSFPKQEPMFYESHAVHRTANGELMLFENGTNKKRSRVLAYTLDEPGRKANTALSIELPMNLYSERMGSVYRVDDASLLVCSSQAHAVTLLDNTGKNLWNVITGFIPYRAEFIDSLPL</sequence>
<dbReference type="Proteomes" id="UP000812270">
    <property type="component" value="Unassembled WGS sequence"/>
</dbReference>
<dbReference type="SMART" id="SM00564">
    <property type="entry name" value="PQQ"/>
    <property type="match status" value="2"/>
</dbReference>
<protein>
    <submittedName>
        <fullName evidence="1">Aryl-sulfate sulfotransferase</fullName>
    </submittedName>
</protein>
<accession>A0A9E2SE95</accession>
<dbReference type="InterPro" id="IPR018391">
    <property type="entry name" value="PQQ_b-propeller_rpt"/>
</dbReference>
<dbReference type="GO" id="GO:0004062">
    <property type="term" value="F:aryl sulfotransferase activity"/>
    <property type="evidence" value="ECO:0007669"/>
    <property type="project" value="InterPro"/>
</dbReference>
<evidence type="ECO:0000313" key="1">
    <source>
        <dbReference type="EMBL" id="MBV4360507.1"/>
    </source>
</evidence>
<dbReference type="Pfam" id="PF05935">
    <property type="entry name" value="Arylsulfotrans"/>
    <property type="match status" value="1"/>
</dbReference>
<dbReference type="PROSITE" id="PS51257">
    <property type="entry name" value="PROKAR_LIPOPROTEIN"/>
    <property type="match status" value="1"/>
</dbReference>
<dbReference type="InterPro" id="IPR010262">
    <property type="entry name" value="Arylsulfotransferase_bact"/>
</dbReference>
<reference evidence="1" key="1">
    <citation type="submission" date="2021-06" db="EMBL/GenBank/DDBJ databases">
        <authorList>
            <person name="Huq M.A."/>
        </authorList>
    </citation>
    <scope>NUCLEOTIDE SEQUENCE</scope>
    <source>
        <strain evidence="1">MAH-26</strain>
    </source>
</reference>
<name>A0A9E2SE95_9BACT</name>
<dbReference type="EMBL" id="JAHSPG010000018">
    <property type="protein sequence ID" value="MBV4360507.1"/>
    <property type="molecule type" value="Genomic_DNA"/>
</dbReference>
<dbReference type="AlphaFoldDB" id="A0A9E2SE95"/>
<dbReference type="PANTHER" id="PTHR35340">
    <property type="entry name" value="PQQ ENZYME REPEAT PROTEIN-RELATED"/>
    <property type="match status" value="1"/>
</dbReference>
<dbReference type="InterPro" id="IPR053143">
    <property type="entry name" value="Arylsulfate_ST"/>
</dbReference>